<evidence type="ECO:0000256" key="1">
    <source>
        <dbReference type="ARBA" id="ARBA00022553"/>
    </source>
</evidence>
<dbReference type="InterPro" id="IPR016032">
    <property type="entry name" value="Sig_transdc_resp-reg_C-effctor"/>
</dbReference>
<dbReference type="SUPFAM" id="SSF46894">
    <property type="entry name" value="C-terminal effector domain of the bipartite response regulators"/>
    <property type="match status" value="1"/>
</dbReference>
<protein>
    <submittedName>
        <fullName evidence="6">Response regulator transcription factor</fullName>
    </submittedName>
</protein>
<comment type="caution">
    <text evidence="6">The sequence shown here is derived from an EMBL/GenBank/DDBJ whole genome shotgun (WGS) entry which is preliminary data.</text>
</comment>
<feature type="domain" description="HTH luxR-type" evidence="4">
    <location>
        <begin position="144"/>
        <end position="209"/>
    </location>
</feature>
<accession>A0ABS4DCR0</accession>
<dbReference type="InterPro" id="IPR000792">
    <property type="entry name" value="Tscrpt_reg_LuxR_C"/>
</dbReference>
<keyword evidence="1 3" id="KW-0597">Phosphoprotein</keyword>
<feature type="modified residue" description="4-aspartylphosphate" evidence="3">
    <location>
        <position position="58"/>
    </location>
</feature>
<dbReference type="InterPro" id="IPR058245">
    <property type="entry name" value="NreC/VraR/RcsB-like_REC"/>
</dbReference>
<evidence type="ECO:0000256" key="2">
    <source>
        <dbReference type="ARBA" id="ARBA00023125"/>
    </source>
</evidence>
<dbReference type="PROSITE" id="PS00622">
    <property type="entry name" value="HTH_LUXR_1"/>
    <property type="match status" value="1"/>
</dbReference>
<keyword evidence="2" id="KW-0238">DNA-binding</keyword>
<dbReference type="EMBL" id="SIJK02000030">
    <property type="protein sequence ID" value="MBP1467235.1"/>
    <property type="molecule type" value="Genomic_DNA"/>
</dbReference>
<keyword evidence="7" id="KW-1185">Reference proteome</keyword>
<proteinExistence type="predicted"/>
<dbReference type="Pfam" id="PF00072">
    <property type="entry name" value="Response_reg"/>
    <property type="match status" value="1"/>
</dbReference>
<dbReference type="PANTHER" id="PTHR43214">
    <property type="entry name" value="TWO-COMPONENT RESPONSE REGULATOR"/>
    <property type="match status" value="1"/>
</dbReference>
<dbReference type="RefSeq" id="WP_167857438.1">
    <property type="nucleotide sequence ID" value="NZ_SIJK02000030.1"/>
</dbReference>
<dbReference type="CDD" id="cd17535">
    <property type="entry name" value="REC_NarL-like"/>
    <property type="match status" value="1"/>
</dbReference>
<dbReference type="SMART" id="SM00448">
    <property type="entry name" value="REC"/>
    <property type="match status" value="1"/>
</dbReference>
<dbReference type="InterPro" id="IPR001789">
    <property type="entry name" value="Sig_transdc_resp-reg_receiver"/>
</dbReference>
<reference evidence="6 7" key="1">
    <citation type="submission" date="2021-03" db="EMBL/GenBank/DDBJ databases">
        <authorList>
            <person name="Grouzdev D.S."/>
        </authorList>
    </citation>
    <scope>NUCLEOTIDE SEQUENCE [LARGE SCALE GENOMIC DNA]</scope>
    <source>
        <strain evidence="6 7">M50-1</strain>
    </source>
</reference>
<dbReference type="Pfam" id="PF00196">
    <property type="entry name" value="GerE"/>
    <property type="match status" value="1"/>
</dbReference>
<feature type="domain" description="Response regulatory" evidence="5">
    <location>
        <begin position="7"/>
        <end position="123"/>
    </location>
</feature>
<sequence>MTNPPIRVLLVDDHAVVRGGLRYFLASSDNIEIVGEGANGSEALELAAQLAPDVVIMDMMMPVMDGLTATRELRRRFPQVRVLALTSFGEGEIVQQALQAGAIGYLLKDAQGSDLVAAIRAAFAGTPVLSPDVTRALVSALNAPPIPGGDLSEREREVLRLMVAGLSNEQIAEQLFISRNTVRHHVHNILSKLSVANRTEAVGLAVQHKVV</sequence>
<evidence type="ECO:0000259" key="5">
    <source>
        <dbReference type="PROSITE" id="PS50110"/>
    </source>
</evidence>
<dbReference type="PRINTS" id="PR00038">
    <property type="entry name" value="HTHLUXR"/>
</dbReference>
<evidence type="ECO:0000313" key="6">
    <source>
        <dbReference type="EMBL" id="MBP1467235.1"/>
    </source>
</evidence>
<dbReference type="CDD" id="cd06170">
    <property type="entry name" value="LuxR_C_like"/>
    <property type="match status" value="1"/>
</dbReference>
<dbReference type="PROSITE" id="PS50110">
    <property type="entry name" value="RESPONSE_REGULATORY"/>
    <property type="match status" value="1"/>
</dbReference>
<dbReference type="SMART" id="SM00421">
    <property type="entry name" value="HTH_LUXR"/>
    <property type="match status" value="1"/>
</dbReference>
<dbReference type="SUPFAM" id="SSF52172">
    <property type="entry name" value="CheY-like"/>
    <property type="match status" value="1"/>
</dbReference>
<dbReference type="InterPro" id="IPR011006">
    <property type="entry name" value="CheY-like_superfamily"/>
</dbReference>
<dbReference type="InterPro" id="IPR039420">
    <property type="entry name" value="WalR-like"/>
</dbReference>
<gene>
    <name evidence="6" type="ORF">EYB53_016095</name>
</gene>
<dbReference type="PROSITE" id="PS50043">
    <property type="entry name" value="HTH_LUXR_2"/>
    <property type="match status" value="1"/>
</dbReference>
<organism evidence="6 7">
    <name type="scientific">Candidatus Chloroploca mongolica</name>
    <dbReference type="NCBI Taxonomy" id="2528176"/>
    <lineage>
        <taxon>Bacteria</taxon>
        <taxon>Bacillati</taxon>
        <taxon>Chloroflexota</taxon>
        <taxon>Chloroflexia</taxon>
        <taxon>Chloroflexales</taxon>
        <taxon>Chloroflexineae</taxon>
        <taxon>Oscillochloridaceae</taxon>
        <taxon>Candidatus Chloroploca</taxon>
    </lineage>
</organism>
<evidence type="ECO:0000313" key="7">
    <source>
        <dbReference type="Proteomes" id="UP001193081"/>
    </source>
</evidence>
<dbReference type="PANTHER" id="PTHR43214:SF43">
    <property type="entry name" value="TWO-COMPONENT RESPONSE REGULATOR"/>
    <property type="match status" value="1"/>
</dbReference>
<name>A0ABS4DCR0_9CHLR</name>
<evidence type="ECO:0000256" key="3">
    <source>
        <dbReference type="PROSITE-ProRule" id="PRU00169"/>
    </source>
</evidence>
<dbReference type="Gene3D" id="3.40.50.2300">
    <property type="match status" value="1"/>
</dbReference>
<dbReference type="Proteomes" id="UP001193081">
    <property type="component" value="Unassembled WGS sequence"/>
</dbReference>
<evidence type="ECO:0000259" key="4">
    <source>
        <dbReference type="PROSITE" id="PS50043"/>
    </source>
</evidence>